<name>A0A4Z1BXJ1_9FLAO</name>
<sequence>MNIISKILSIILIIIFSTLIAILFGICHNQISFSISNELFEKYFFFQFGTSEWNITNPRINAAIVGFLGTYWLGFYFGLIYSVIFLFLKTSNNLKYIFNSIVINFSFALIGSLLGYFIAILFFDLENVSFKVANRYY</sequence>
<organism evidence="2 3">
    <name type="scientific">Empedobacter tilapiae</name>
    <dbReference type="NCBI Taxonomy" id="2491114"/>
    <lineage>
        <taxon>Bacteria</taxon>
        <taxon>Pseudomonadati</taxon>
        <taxon>Bacteroidota</taxon>
        <taxon>Flavobacteriia</taxon>
        <taxon>Flavobacteriales</taxon>
        <taxon>Weeksellaceae</taxon>
        <taxon>Empedobacter</taxon>
    </lineage>
</organism>
<evidence type="ECO:0000313" key="2">
    <source>
        <dbReference type="EMBL" id="TGN29706.1"/>
    </source>
</evidence>
<keyword evidence="1" id="KW-1133">Transmembrane helix</keyword>
<accession>A0A4Z1BXJ1</accession>
<feature type="transmembrane region" description="Helical" evidence="1">
    <location>
        <begin position="7"/>
        <end position="26"/>
    </location>
</feature>
<keyword evidence="1" id="KW-0472">Membrane</keyword>
<feature type="transmembrane region" description="Helical" evidence="1">
    <location>
        <begin position="62"/>
        <end position="88"/>
    </location>
</feature>
<evidence type="ECO:0000313" key="3">
    <source>
        <dbReference type="Proteomes" id="UP000297998"/>
    </source>
</evidence>
<dbReference type="AlphaFoldDB" id="A0A4Z1BXJ1"/>
<feature type="transmembrane region" description="Helical" evidence="1">
    <location>
        <begin position="100"/>
        <end position="123"/>
    </location>
</feature>
<dbReference type="RefSeq" id="WP_135834415.1">
    <property type="nucleotide sequence ID" value="NZ_SRPE01000002.1"/>
</dbReference>
<dbReference type="Proteomes" id="UP000297998">
    <property type="component" value="Unassembled WGS sequence"/>
</dbReference>
<reference evidence="2 3" key="1">
    <citation type="submission" date="2019-03" db="EMBL/GenBank/DDBJ databases">
        <title>Empedobacter tilapiae sp. nov., isolated from an intestine of Nile tilapia Oreochromis niloticus.</title>
        <authorList>
            <person name="Kim Y.-O."/>
            <person name="Yoon J.-H."/>
        </authorList>
    </citation>
    <scope>NUCLEOTIDE SEQUENCE [LARGE SCALE GENOMIC DNA]</scope>
    <source>
        <strain evidence="2 3">MRS2</strain>
    </source>
</reference>
<dbReference type="EMBL" id="SRPE01000002">
    <property type="protein sequence ID" value="TGN29706.1"/>
    <property type="molecule type" value="Genomic_DNA"/>
</dbReference>
<gene>
    <name evidence="2" type="ORF">E4J94_03100</name>
</gene>
<dbReference type="OrthoDB" id="678065at2"/>
<proteinExistence type="predicted"/>
<keyword evidence="1" id="KW-0812">Transmembrane</keyword>
<comment type="caution">
    <text evidence="2">The sequence shown here is derived from an EMBL/GenBank/DDBJ whole genome shotgun (WGS) entry which is preliminary data.</text>
</comment>
<evidence type="ECO:0000256" key="1">
    <source>
        <dbReference type="SAM" id="Phobius"/>
    </source>
</evidence>
<protein>
    <submittedName>
        <fullName evidence="2">Uncharacterized protein</fullName>
    </submittedName>
</protein>
<keyword evidence="3" id="KW-1185">Reference proteome</keyword>